<evidence type="ECO:0000256" key="6">
    <source>
        <dbReference type="ARBA" id="ARBA00022833"/>
    </source>
</evidence>
<dbReference type="InterPro" id="IPR024909">
    <property type="entry name" value="Cys-tRNA/MSH_ligase"/>
</dbReference>
<comment type="similarity">
    <text evidence="2">Belongs to the class-I aminoacyl-tRNA synthetase family.</text>
</comment>
<evidence type="ECO:0000256" key="4">
    <source>
        <dbReference type="ARBA" id="ARBA00022723"/>
    </source>
</evidence>
<keyword evidence="5" id="KW-0547">Nucleotide-binding</keyword>
<dbReference type="PANTHER" id="PTHR10890:SF27">
    <property type="entry name" value="CYSTEINE--TRNA LIGASE, MITOCHONDRIAL-RELATED"/>
    <property type="match status" value="1"/>
</dbReference>
<keyword evidence="9" id="KW-0030">Aminoacyl-tRNA synthetase</keyword>
<comment type="cofactor">
    <cofactor evidence="1">
        <name>Zn(2+)</name>
        <dbReference type="ChEBI" id="CHEBI:29105"/>
    </cofactor>
</comment>
<protein>
    <submittedName>
        <fullName evidence="9">Cysteinyl-tRNA synthetase</fullName>
    </submittedName>
</protein>
<dbReference type="Gene3D" id="3.40.50.620">
    <property type="entry name" value="HUPs"/>
    <property type="match status" value="1"/>
</dbReference>
<evidence type="ECO:0000259" key="8">
    <source>
        <dbReference type="Pfam" id="PF01406"/>
    </source>
</evidence>
<dbReference type="EMBL" id="MG779371">
    <property type="protein sequence ID" value="AUV58753.1"/>
    <property type="molecule type" value="Genomic_DNA"/>
</dbReference>
<proteinExistence type="inferred from homology"/>
<dbReference type="Pfam" id="PF01406">
    <property type="entry name" value="tRNA-synt_1e"/>
    <property type="match status" value="1"/>
</dbReference>
<dbReference type="PRINTS" id="PR00983">
    <property type="entry name" value="TRNASYNTHCYS"/>
</dbReference>
<evidence type="ECO:0000256" key="1">
    <source>
        <dbReference type="ARBA" id="ARBA00001947"/>
    </source>
</evidence>
<name>A0A2K9V966_9VIRU</name>
<dbReference type="SUPFAM" id="SSF47323">
    <property type="entry name" value="Anticodon-binding domain of a subclass of class I aminoacyl-tRNA synthetases"/>
    <property type="match status" value="1"/>
</dbReference>
<accession>A0A2K9V966</accession>
<evidence type="ECO:0000256" key="3">
    <source>
        <dbReference type="ARBA" id="ARBA00022598"/>
    </source>
</evidence>
<keyword evidence="4" id="KW-0479">Metal-binding</keyword>
<evidence type="ECO:0000256" key="2">
    <source>
        <dbReference type="ARBA" id="ARBA00005594"/>
    </source>
</evidence>
<keyword evidence="6" id="KW-0862">Zinc</keyword>
<dbReference type="InterPro" id="IPR014729">
    <property type="entry name" value="Rossmann-like_a/b/a_fold"/>
</dbReference>
<evidence type="ECO:0000256" key="5">
    <source>
        <dbReference type="ARBA" id="ARBA00022741"/>
    </source>
</evidence>
<dbReference type="InterPro" id="IPR032678">
    <property type="entry name" value="tRNA-synt_1_cat_dom"/>
</dbReference>
<dbReference type="GO" id="GO:0005524">
    <property type="term" value="F:ATP binding"/>
    <property type="evidence" value="ECO:0007669"/>
    <property type="project" value="UniProtKB-KW"/>
</dbReference>
<keyword evidence="7" id="KW-0067">ATP-binding</keyword>
<keyword evidence="3" id="KW-0436">Ligase</keyword>
<dbReference type="GO" id="GO:0004817">
    <property type="term" value="F:cysteine-tRNA ligase activity"/>
    <property type="evidence" value="ECO:0007669"/>
    <property type="project" value="TreeGrafter"/>
</dbReference>
<evidence type="ECO:0000256" key="7">
    <source>
        <dbReference type="ARBA" id="ARBA00022840"/>
    </source>
</evidence>
<evidence type="ECO:0000313" key="9">
    <source>
        <dbReference type="EMBL" id="AUV58753.1"/>
    </source>
</evidence>
<dbReference type="InterPro" id="IPR009080">
    <property type="entry name" value="tRNAsynth_Ia_anticodon-bd"/>
</dbReference>
<organism evidence="9">
    <name type="scientific">Bandra megavirus</name>
    <dbReference type="NCBI Taxonomy" id="2071566"/>
    <lineage>
        <taxon>Viruses</taxon>
        <taxon>Varidnaviria</taxon>
        <taxon>Bamfordvirae</taxon>
        <taxon>Nucleocytoviricota</taxon>
        <taxon>Megaviricetes</taxon>
        <taxon>Imitervirales</taxon>
        <taxon>Mimiviridae</taxon>
        <taxon>Megamimivirinae</taxon>
        <taxon>Megavirus</taxon>
    </lineage>
</organism>
<dbReference type="GO" id="GO:0046872">
    <property type="term" value="F:metal ion binding"/>
    <property type="evidence" value="ECO:0007669"/>
    <property type="project" value="UniProtKB-KW"/>
</dbReference>
<feature type="domain" description="tRNA synthetases class I catalytic" evidence="8">
    <location>
        <begin position="3"/>
        <end position="320"/>
    </location>
</feature>
<dbReference type="SUPFAM" id="SSF52374">
    <property type="entry name" value="Nucleotidylyl transferase"/>
    <property type="match status" value="1"/>
</dbReference>
<sequence>MSNTINMYVCGPTVYNDSHIGHARIYVMVDIINRTMTNILNQDTHLVMNITDIDDKIIKAANNQSVSWQTLSKKYEDKFFESMAKLGVAKPDVVIRVSESIDDIIKYIQQIINNDFAYVTSDGSVYFDTIKYVNAGYILDCDIDIEEQTYESQIASNIVNEKRHIKDFALWKSRVDCDVGFFVEFIFNGSIIKTYGVPGWHIECSAMIERTIGDSVNIHFGGIDLKFPHHHNECLQANAYYHPKYKPNTLINTNEKWTQEFIHVGHLCVEGQKMSKSLKNFSTIDEVLETVNSNEMRWMFMQNNWRKPMEFNNGVIEHAKNFNQIINNFLNRTANYPFNIMDIKYSDNEIQFKKETQKNISNISNNLSKFEFHHLVNNLIDLISKTNIYLDKPNPNESVVKKITNYILNLITQLGFNYETNNSIDISNIMKVIVETRTDYRKITRNKNISKDVKNEIFNVLDSERNLRLPSIGISLEDTRDSSSWYIN</sequence>
<dbReference type="PANTHER" id="PTHR10890">
    <property type="entry name" value="CYSTEINYL-TRNA SYNTHETASE"/>
    <property type="match status" value="1"/>
</dbReference>
<reference evidence="9" key="1">
    <citation type="submission" date="2018-01" db="EMBL/GenBank/DDBJ databases">
        <title>Draft genome sequence of Bandra megavirus.</title>
        <authorList>
            <person name="Chatterjee A."/>
            <person name="Yadav R."/>
            <person name="Kondabagil K."/>
        </authorList>
    </citation>
    <scope>NUCLEOTIDE SEQUENCE</scope>
    <source>
        <strain evidence="9">KK-1</strain>
    </source>
</reference>